<dbReference type="Proteomes" id="UP001469553">
    <property type="component" value="Unassembled WGS sequence"/>
</dbReference>
<proteinExistence type="predicted"/>
<evidence type="ECO:0000313" key="2">
    <source>
        <dbReference type="EMBL" id="MEQ2314649.1"/>
    </source>
</evidence>
<comment type="caution">
    <text evidence="2">The sequence shown here is derived from an EMBL/GenBank/DDBJ whole genome shotgun (WGS) entry which is preliminary data.</text>
</comment>
<sequence>MTREGGAAASGGSLTSSPQHLYHNSPQRVYGSLQWAGVGSIRKSHRLSGSLCLCFRLVGRSKQNRKARLGRFLHIFF</sequence>
<protein>
    <submittedName>
        <fullName evidence="2">Uncharacterized protein</fullName>
    </submittedName>
</protein>
<reference evidence="2 3" key="1">
    <citation type="submission" date="2021-06" db="EMBL/GenBank/DDBJ databases">
        <authorList>
            <person name="Palmer J.M."/>
        </authorList>
    </citation>
    <scope>NUCLEOTIDE SEQUENCE [LARGE SCALE GENOMIC DNA]</scope>
    <source>
        <strain evidence="2 3">AS_MEX2019</strain>
        <tissue evidence="2">Muscle</tissue>
    </source>
</reference>
<keyword evidence="3" id="KW-1185">Reference proteome</keyword>
<feature type="compositionally biased region" description="Low complexity" evidence="1">
    <location>
        <begin position="1"/>
        <end position="17"/>
    </location>
</feature>
<evidence type="ECO:0000313" key="3">
    <source>
        <dbReference type="Proteomes" id="UP001469553"/>
    </source>
</evidence>
<feature type="region of interest" description="Disordered" evidence="1">
    <location>
        <begin position="1"/>
        <end position="23"/>
    </location>
</feature>
<gene>
    <name evidence="2" type="ORF">AMECASPLE_014339</name>
</gene>
<accession>A0ABV1A7X2</accession>
<organism evidence="2 3">
    <name type="scientific">Ameca splendens</name>
    <dbReference type="NCBI Taxonomy" id="208324"/>
    <lineage>
        <taxon>Eukaryota</taxon>
        <taxon>Metazoa</taxon>
        <taxon>Chordata</taxon>
        <taxon>Craniata</taxon>
        <taxon>Vertebrata</taxon>
        <taxon>Euteleostomi</taxon>
        <taxon>Actinopterygii</taxon>
        <taxon>Neopterygii</taxon>
        <taxon>Teleostei</taxon>
        <taxon>Neoteleostei</taxon>
        <taxon>Acanthomorphata</taxon>
        <taxon>Ovalentaria</taxon>
        <taxon>Atherinomorphae</taxon>
        <taxon>Cyprinodontiformes</taxon>
        <taxon>Goodeidae</taxon>
        <taxon>Ameca</taxon>
    </lineage>
</organism>
<dbReference type="EMBL" id="JAHRIP010085609">
    <property type="protein sequence ID" value="MEQ2314649.1"/>
    <property type="molecule type" value="Genomic_DNA"/>
</dbReference>
<name>A0ABV1A7X2_9TELE</name>
<evidence type="ECO:0000256" key="1">
    <source>
        <dbReference type="SAM" id="MobiDB-lite"/>
    </source>
</evidence>